<evidence type="ECO:0000256" key="4">
    <source>
        <dbReference type="ARBA" id="ARBA00022692"/>
    </source>
</evidence>
<evidence type="ECO:0000256" key="7">
    <source>
        <dbReference type="ARBA" id="ARBA00022989"/>
    </source>
</evidence>
<dbReference type="AlphaFoldDB" id="A0A0F7SSQ1"/>
<evidence type="ECO:0000256" key="1">
    <source>
        <dbReference type="ARBA" id="ARBA00004389"/>
    </source>
</evidence>
<dbReference type="Gene3D" id="3.40.50.300">
    <property type="entry name" value="P-loop containing nucleotide triphosphate hydrolases"/>
    <property type="match status" value="1"/>
</dbReference>
<feature type="compositionally biased region" description="Gly residues" evidence="11">
    <location>
        <begin position="243"/>
        <end position="252"/>
    </location>
</feature>
<keyword evidence="10 13" id="KW-0675">Receptor</keyword>
<keyword evidence="6" id="KW-0256">Endoplasmic reticulum</keyword>
<keyword evidence="8" id="KW-0342">GTP-binding</keyword>
<comment type="similarity">
    <text evidence="2">Belongs to the SRP receptor beta subunit family.</text>
</comment>
<evidence type="ECO:0000256" key="5">
    <source>
        <dbReference type="ARBA" id="ARBA00022741"/>
    </source>
</evidence>
<keyword evidence="4 12" id="KW-0812">Transmembrane</keyword>
<sequence>MGKTLIQFPSSPAFVNALNDEETLLAFLGTIVLVLITAIYFVWSSTNDALERTIILVGPPGSGKTSVFAELAHGSRPATHSSLKPSTSHFILAPPKTSSSSSSTTGTKNKAQARKFKIIDYPGHPRLAQGLQDLLSREIRGKKRVAVVFVVDGAQSGREKEIGSVVDALLPILPHTLPPSPTPVLLLSTKLDLVPNSTTRSLAVPRLHTSLTRELNARKSALGSTSGKIDLLETDQDASGSASAGGSGGDGGIEQRESVEEVLRMGAPGSKWRWEDWKGISWAGGWTGKPVGVGLGRPAVGVGKEKEKASIVDVEDEEQDKEEKKKTKPDGEDGLQELKQWLWNLK</sequence>
<evidence type="ECO:0000256" key="12">
    <source>
        <dbReference type="SAM" id="Phobius"/>
    </source>
</evidence>
<evidence type="ECO:0000256" key="9">
    <source>
        <dbReference type="ARBA" id="ARBA00023136"/>
    </source>
</evidence>
<protein>
    <recommendedName>
        <fullName evidence="3">Signal recognition particle receptor subunit beta</fullName>
    </recommendedName>
</protein>
<dbReference type="SUPFAM" id="SSF52540">
    <property type="entry name" value="P-loop containing nucleoside triphosphate hydrolases"/>
    <property type="match status" value="1"/>
</dbReference>
<dbReference type="InterPro" id="IPR019009">
    <property type="entry name" value="SRP_receptor_beta_su"/>
</dbReference>
<keyword evidence="5" id="KW-0547">Nucleotide-binding</keyword>
<evidence type="ECO:0000256" key="10">
    <source>
        <dbReference type="ARBA" id="ARBA00023170"/>
    </source>
</evidence>
<evidence type="ECO:0000256" key="3">
    <source>
        <dbReference type="ARBA" id="ARBA00020256"/>
    </source>
</evidence>
<feature type="transmembrane region" description="Helical" evidence="12">
    <location>
        <begin position="24"/>
        <end position="43"/>
    </location>
</feature>
<feature type="compositionally biased region" description="Basic and acidic residues" evidence="11">
    <location>
        <begin position="321"/>
        <end position="331"/>
    </location>
</feature>
<keyword evidence="9 12" id="KW-0472">Membrane</keyword>
<accession>A0A0F7SSQ1</accession>
<dbReference type="InterPro" id="IPR027417">
    <property type="entry name" value="P-loop_NTPase"/>
</dbReference>
<keyword evidence="7 12" id="KW-1133">Transmembrane helix</keyword>
<evidence type="ECO:0000256" key="2">
    <source>
        <dbReference type="ARBA" id="ARBA00005619"/>
    </source>
</evidence>
<organism evidence="13">
    <name type="scientific">Phaffia rhodozyma</name>
    <name type="common">Yeast</name>
    <name type="synonym">Xanthophyllomyces dendrorhous</name>
    <dbReference type="NCBI Taxonomy" id="264483"/>
    <lineage>
        <taxon>Eukaryota</taxon>
        <taxon>Fungi</taxon>
        <taxon>Dikarya</taxon>
        <taxon>Basidiomycota</taxon>
        <taxon>Agaricomycotina</taxon>
        <taxon>Tremellomycetes</taxon>
        <taxon>Cystofilobasidiales</taxon>
        <taxon>Mrakiaceae</taxon>
        <taxon>Phaffia</taxon>
    </lineage>
</organism>
<reference evidence="13" key="1">
    <citation type="submission" date="2014-08" db="EMBL/GenBank/DDBJ databases">
        <authorList>
            <person name="Sharma Rahul"/>
            <person name="Thines Marco"/>
        </authorList>
    </citation>
    <scope>NUCLEOTIDE SEQUENCE</scope>
</reference>
<dbReference type="GO" id="GO:0005525">
    <property type="term" value="F:GTP binding"/>
    <property type="evidence" value="ECO:0007669"/>
    <property type="project" value="UniProtKB-KW"/>
</dbReference>
<dbReference type="Pfam" id="PF09439">
    <property type="entry name" value="SRPRB"/>
    <property type="match status" value="1"/>
</dbReference>
<name>A0A0F7SSQ1_PHARH</name>
<feature type="region of interest" description="Disordered" evidence="11">
    <location>
        <begin position="297"/>
        <end position="335"/>
    </location>
</feature>
<evidence type="ECO:0000313" key="13">
    <source>
        <dbReference type="EMBL" id="CED83644.1"/>
    </source>
</evidence>
<evidence type="ECO:0000256" key="6">
    <source>
        <dbReference type="ARBA" id="ARBA00022824"/>
    </source>
</evidence>
<dbReference type="GO" id="GO:0005789">
    <property type="term" value="C:endoplasmic reticulum membrane"/>
    <property type="evidence" value="ECO:0007669"/>
    <property type="project" value="UniProtKB-SubCell"/>
</dbReference>
<proteinExistence type="inferred from homology"/>
<comment type="subcellular location">
    <subcellularLocation>
        <location evidence="1">Endoplasmic reticulum membrane</location>
        <topology evidence="1">Single-pass membrane protein</topology>
    </subcellularLocation>
</comment>
<evidence type="ECO:0000256" key="11">
    <source>
        <dbReference type="SAM" id="MobiDB-lite"/>
    </source>
</evidence>
<dbReference type="EMBL" id="LN483157">
    <property type="protein sequence ID" value="CED83644.1"/>
    <property type="molecule type" value="Genomic_DNA"/>
</dbReference>
<evidence type="ECO:0000256" key="8">
    <source>
        <dbReference type="ARBA" id="ARBA00023134"/>
    </source>
</evidence>
<feature type="region of interest" description="Disordered" evidence="11">
    <location>
        <begin position="234"/>
        <end position="253"/>
    </location>
</feature>